<feature type="signal peptide" evidence="2">
    <location>
        <begin position="1"/>
        <end position="21"/>
    </location>
</feature>
<feature type="chain" id="PRO_5036765567" evidence="2">
    <location>
        <begin position="22"/>
        <end position="130"/>
    </location>
</feature>
<dbReference type="Proteomes" id="UP000887566">
    <property type="component" value="Unplaced"/>
</dbReference>
<keyword evidence="1" id="KW-0472">Membrane</keyword>
<feature type="transmembrane region" description="Helical" evidence="1">
    <location>
        <begin position="110"/>
        <end position="128"/>
    </location>
</feature>
<keyword evidence="1" id="KW-1133">Transmembrane helix</keyword>
<evidence type="ECO:0000313" key="3">
    <source>
        <dbReference type="Proteomes" id="UP000887566"/>
    </source>
</evidence>
<keyword evidence="2" id="KW-0732">Signal</keyword>
<protein>
    <submittedName>
        <fullName evidence="4">Uncharacterized protein</fullName>
    </submittedName>
</protein>
<evidence type="ECO:0000313" key="4">
    <source>
        <dbReference type="WBParaSite" id="PSAMB.scaffold554size47312.g6910.t1"/>
    </source>
</evidence>
<accession>A0A914X0U6</accession>
<sequence>MAAKFLVVVFMLAATCTGVGALTCATCAPGQNCVRDYGSTQCDPGASCYAIAKSLSDPTPMQMGCARTCNDVERDINPLLCSVCGEDNCNKGILDDGREGSNGFSAATHVTYSLLALFLSFALCFVGIRN</sequence>
<keyword evidence="1" id="KW-0812">Transmembrane</keyword>
<dbReference type="WBParaSite" id="PSAMB.scaffold554size47312.g6910.t1">
    <property type="protein sequence ID" value="PSAMB.scaffold554size47312.g6910.t1"/>
    <property type="gene ID" value="PSAMB.scaffold554size47312.g6910"/>
</dbReference>
<keyword evidence="3" id="KW-1185">Reference proteome</keyword>
<reference evidence="4" key="1">
    <citation type="submission" date="2022-11" db="UniProtKB">
        <authorList>
            <consortium name="WormBaseParasite"/>
        </authorList>
    </citation>
    <scope>IDENTIFICATION</scope>
</reference>
<proteinExistence type="predicted"/>
<dbReference type="AlphaFoldDB" id="A0A914X0U6"/>
<evidence type="ECO:0000256" key="1">
    <source>
        <dbReference type="SAM" id="Phobius"/>
    </source>
</evidence>
<name>A0A914X0U6_9BILA</name>
<organism evidence="3 4">
    <name type="scientific">Plectus sambesii</name>
    <dbReference type="NCBI Taxonomy" id="2011161"/>
    <lineage>
        <taxon>Eukaryota</taxon>
        <taxon>Metazoa</taxon>
        <taxon>Ecdysozoa</taxon>
        <taxon>Nematoda</taxon>
        <taxon>Chromadorea</taxon>
        <taxon>Plectida</taxon>
        <taxon>Plectina</taxon>
        <taxon>Plectoidea</taxon>
        <taxon>Plectidae</taxon>
        <taxon>Plectus</taxon>
    </lineage>
</organism>
<evidence type="ECO:0000256" key="2">
    <source>
        <dbReference type="SAM" id="SignalP"/>
    </source>
</evidence>